<gene>
    <name evidence="1" type="ORF">HK097_011446</name>
</gene>
<accession>A0AAD5WZW8</accession>
<keyword evidence="2" id="KW-1185">Reference proteome</keyword>
<evidence type="ECO:0000313" key="2">
    <source>
        <dbReference type="Proteomes" id="UP001212841"/>
    </source>
</evidence>
<sequence>MNNLTEDEDKAINTQLRAHILLDMVDAQSCLQCALDEMVQFDLGEGFAKALLSDVARRCDSDEELAGELLREDGDEEGLVLSGEAVKERIQRQAADVRAFKQRFGL</sequence>
<evidence type="ECO:0000313" key="1">
    <source>
        <dbReference type="EMBL" id="KAJ3047542.1"/>
    </source>
</evidence>
<reference evidence="1" key="1">
    <citation type="submission" date="2020-05" db="EMBL/GenBank/DDBJ databases">
        <title>Phylogenomic resolution of chytrid fungi.</title>
        <authorList>
            <person name="Stajich J.E."/>
            <person name="Amses K."/>
            <person name="Simmons R."/>
            <person name="Seto K."/>
            <person name="Myers J."/>
            <person name="Bonds A."/>
            <person name="Quandt C.A."/>
            <person name="Barry K."/>
            <person name="Liu P."/>
            <person name="Grigoriev I."/>
            <person name="Longcore J.E."/>
            <person name="James T.Y."/>
        </authorList>
    </citation>
    <scope>NUCLEOTIDE SEQUENCE</scope>
    <source>
        <strain evidence="1">JEL0318</strain>
    </source>
</reference>
<comment type="caution">
    <text evidence="1">The sequence shown here is derived from an EMBL/GenBank/DDBJ whole genome shotgun (WGS) entry which is preliminary data.</text>
</comment>
<protein>
    <submittedName>
        <fullName evidence="1">Uncharacterized protein</fullName>
    </submittedName>
</protein>
<dbReference type="EMBL" id="JADGJD010000943">
    <property type="protein sequence ID" value="KAJ3047542.1"/>
    <property type="molecule type" value="Genomic_DNA"/>
</dbReference>
<organism evidence="1 2">
    <name type="scientific">Rhizophlyctis rosea</name>
    <dbReference type="NCBI Taxonomy" id="64517"/>
    <lineage>
        <taxon>Eukaryota</taxon>
        <taxon>Fungi</taxon>
        <taxon>Fungi incertae sedis</taxon>
        <taxon>Chytridiomycota</taxon>
        <taxon>Chytridiomycota incertae sedis</taxon>
        <taxon>Chytridiomycetes</taxon>
        <taxon>Rhizophlyctidales</taxon>
        <taxon>Rhizophlyctidaceae</taxon>
        <taxon>Rhizophlyctis</taxon>
    </lineage>
</organism>
<name>A0AAD5WZW8_9FUNG</name>
<dbReference type="AlphaFoldDB" id="A0AAD5WZW8"/>
<proteinExistence type="predicted"/>
<dbReference type="Proteomes" id="UP001212841">
    <property type="component" value="Unassembled WGS sequence"/>
</dbReference>